<evidence type="ECO:0000313" key="3">
    <source>
        <dbReference type="EMBL" id="RVU37565.1"/>
    </source>
</evidence>
<dbReference type="GO" id="GO:0006508">
    <property type="term" value="P:proteolysis"/>
    <property type="evidence" value="ECO:0007669"/>
    <property type="project" value="InterPro"/>
</dbReference>
<evidence type="ECO:0000256" key="2">
    <source>
        <dbReference type="ARBA" id="ARBA00022801"/>
    </source>
</evidence>
<organism evidence="3 4">
    <name type="scientific">Rheinheimera riviphila</name>
    <dbReference type="NCBI Taxonomy" id="1834037"/>
    <lineage>
        <taxon>Bacteria</taxon>
        <taxon>Pseudomonadati</taxon>
        <taxon>Pseudomonadota</taxon>
        <taxon>Gammaproteobacteria</taxon>
        <taxon>Chromatiales</taxon>
        <taxon>Chromatiaceae</taxon>
        <taxon>Rheinheimera</taxon>
    </lineage>
</organism>
<dbReference type="Pfam" id="PF02113">
    <property type="entry name" value="Peptidase_S13"/>
    <property type="match status" value="1"/>
</dbReference>
<proteinExistence type="inferred from homology"/>
<evidence type="ECO:0000256" key="1">
    <source>
        <dbReference type="ARBA" id="ARBA00006096"/>
    </source>
</evidence>
<reference evidence="3 4" key="1">
    <citation type="submission" date="2019-01" db="EMBL/GenBank/DDBJ databases">
        <authorList>
            <person name="Chen W.-M."/>
        </authorList>
    </citation>
    <scope>NUCLEOTIDE SEQUENCE [LARGE SCALE GENOMIC DNA]</scope>
    <source>
        <strain evidence="3 4">KYPC3</strain>
    </source>
</reference>
<dbReference type="PRINTS" id="PR00922">
    <property type="entry name" value="DADACBPTASE3"/>
</dbReference>
<dbReference type="GO" id="GO:0009002">
    <property type="term" value="F:serine-type D-Ala-D-Ala carboxypeptidase activity"/>
    <property type="evidence" value="ECO:0007669"/>
    <property type="project" value="UniProtKB-EC"/>
</dbReference>
<dbReference type="GO" id="GO:0000270">
    <property type="term" value="P:peptidoglycan metabolic process"/>
    <property type="evidence" value="ECO:0007669"/>
    <property type="project" value="TreeGrafter"/>
</dbReference>
<keyword evidence="3" id="KW-0645">Protease</keyword>
<dbReference type="InterPro" id="IPR000667">
    <property type="entry name" value="Peptidase_S13"/>
</dbReference>
<name>A0A437QST7_9GAMM</name>
<sequence>MAVAGAPTYTMNFLDVIAISSRKFRHCSWLFLAVLVSACSSTPKFQLQQDILAAGLSPDDVSVLMLPLSVNTDGNADELSFAADRPMQPASTMKLLTTSVALDLLGNNWRGETQLLVQKTDLDRQTLSGPLIVQGRSNTDLSYGELNFMLQQLYDQGVRHIPAGLQFDRESFSPNRPSPTAEPFDEAPRARYNHVPDPLMLQQNMHWLSLQSAAKGVKGWFSPGWPALQLDLSALKLVDVACDTFSIHRQQIVVQQRSTEQLSQEQSLQEQRQLKIVGEFPANCQWQGQLELLDRDLNLQLAVQTYWRQLGGTMGNSVIFKQADADSQLLVQHLGRPLPEIVSRINKFSDNALARLLYANLAEPVDTNPTPSTSHTTQQLADQRVHHWFKQHNISTAGLVIDNGSGLSRSAQISARQLAGLLDASWLSRYSAEFVASLPLAGVDGTLLQRLKNGPAWQRARLKTGTLRDVTALAGYVWDSQNRPWIFVGFVNAAHASAKGRPLLDKWVQQLAGQ</sequence>
<keyword evidence="4" id="KW-1185">Reference proteome</keyword>
<dbReference type="InterPro" id="IPR012338">
    <property type="entry name" value="Beta-lactam/transpept-like"/>
</dbReference>
<evidence type="ECO:0000313" key="4">
    <source>
        <dbReference type="Proteomes" id="UP000283077"/>
    </source>
</evidence>
<dbReference type="AlphaFoldDB" id="A0A437QST7"/>
<accession>A0A437QST7</accession>
<keyword evidence="3" id="KW-0121">Carboxypeptidase</keyword>
<comment type="caution">
    <text evidence="3">The sequence shown here is derived from an EMBL/GenBank/DDBJ whole genome shotgun (WGS) entry which is preliminary data.</text>
</comment>
<protein>
    <submittedName>
        <fullName evidence="3">D-alanyl-D-alanine carboxypeptidase/D-alanyl-D-alanine-endopeptidase</fullName>
        <ecNumber evidence="3">3.4.16.4</ecNumber>
    </submittedName>
</protein>
<dbReference type="PANTHER" id="PTHR30023:SF0">
    <property type="entry name" value="PENICILLIN-SENSITIVE CARBOXYPEPTIDASE A"/>
    <property type="match status" value="1"/>
</dbReference>
<dbReference type="Gene3D" id="3.40.710.10">
    <property type="entry name" value="DD-peptidase/beta-lactamase superfamily"/>
    <property type="match status" value="2"/>
</dbReference>
<dbReference type="OrthoDB" id="9802627at2"/>
<comment type="similarity">
    <text evidence="1">Belongs to the peptidase S13 family.</text>
</comment>
<gene>
    <name evidence="3" type="primary">dacB</name>
    <name evidence="3" type="ORF">EOE67_10295</name>
</gene>
<dbReference type="Proteomes" id="UP000283077">
    <property type="component" value="Unassembled WGS sequence"/>
</dbReference>
<dbReference type="SUPFAM" id="SSF56601">
    <property type="entry name" value="beta-lactamase/transpeptidase-like"/>
    <property type="match status" value="1"/>
</dbReference>
<dbReference type="EMBL" id="SACS01000009">
    <property type="protein sequence ID" value="RVU37565.1"/>
    <property type="molecule type" value="Genomic_DNA"/>
</dbReference>
<keyword evidence="2 3" id="KW-0378">Hydrolase</keyword>
<dbReference type="PANTHER" id="PTHR30023">
    <property type="entry name" value="D-ALANYL-D-ALANINE CARBOXYPEPTIDASE"/>
    <property type="match status" value="1"/>
</dbReference>
<dbReference type="NCBIfam" id="TIGR00666">
    <property type="entry name" value="PBP4"/>
    <property type="match status" value="1"/>
</dbReference>
<dbReference type="EC" id="3.4.16.4" evidence="3"/>